<keyword evidence="2" id="KW-0723">Serine/threonine-protein kinase</keyword>
<dbReference type="GO" id="GO:0004674">
    <property type="term" value="F:protein serine/threonine kinase activity"/>
    <property type="evidence" value="ECO:0007669"/>
    <property type="project" value="UniProtKB-KW"/>
</dbReference>
<dbReference type="SUPFAM" id="SSF56112">
    <property type="entry name" value="Protein kinase-like (PK-like)"/>
    <property type="match status" value="1"/>
</dbReference>
<evidence type="ECO:0000259" key="1">
    <source>
        <dbReference type="PROSITE" id="PS50011"/>
    </source>
</evidence>
<dbReference type="GO" id="GO:0005524">
    <property type="term" value="F:ATP binding"/>
    <property type="evidence" value="ECO:0007669"/>
    <property type="project" value="InterPro"/>
</dbReference>
<dbReference type="Gene3D" id="1.10.510.10">
    <property type="entry name" value="Transferase(Phosphotransferase) domain 1"/>
    <property type="match status" value="1"/>
</dbReference>
<evidence type="ECO:0000313" key="3">
    <source>
        <dbReference type="Proteomes" id="UP000034799"/>
    </source>
</evidence>
<dbReference type="InterPro" id="IPR045269">
    <property type="entry name" value="Atg1-like"/>
</dbReference>
<feature type="domain" description="Protein kinase" evidence="1">
    <location>
        <begin position="22"/>
        <end position="320"/>
    </location>
</feature>
<evidence type="ECO:0000313" key="2">
    <source>
        <dbReference type="EMBL" id="KKR06145.1"/>
    </source>
</evidence>
<dbReference type="Gene3D" id="3.30.200.20">
    <property type="entry name" value="Phosphorylase Kinase, domain 1"/>
    <property type="match status" value="1"/>
</dbReference>
<dbReference type="InterPro" id="IPR011009">
    <property type="entry name" value="Kinase-like_dom_sf"/>
</dbReference>
<dbReference type="Proteomes" id="UP000034799">
    <property type="component" value="Unassembled WGS sequence"/>
</dbReference>
<dbReference type="EMBL" id="LBWK01000001">
    <property type="protein sequence ID" value="KKR06145.1"/>
    <property type="molecule type" value="Genomic_DNA"/>
</dbReference>
<dbReference type="STRING" id="1619100.UT34_C0001G0185"/>
<accession>A0A0G0Q6W3</accession>
<comment type="caution">
    <text evidence="2">The sequence shown here is derived from an EMBL/GenBank/DDBJ whole genome shotgun (WGS) entry which is preliminary data.</text>
</comment>
<dbReference type="InterPro" id="IPR000719">
    <property type="entry name" value="Prot_kinase_dom"/>
</dbReference>
<proteinExistence type="predicted"/>
<gene>
    <name evidence="2" type="ORF">UT34_C0001G0185</name>
</gene>
<organism evidence="2 3">
    <name type="scientific">candidate division WS6 bacterium GW2011_GWF2_39_15</name>
    <dbReference type="NCBI Taxonomy" id="1619100"/>
    <lineage>
        <taxon>Bacteria</taxon>
        <taxon>Candidatus Dojkabacteria</taxon>
    </lineage>
</organism>
<dbReference type="GO" id="GO:0005737">
    <property type="term" value="C:cytoplasm"/>
    <property type="evidence" value="ECO:0007669"/>
    <property type="project" value="TreeGrafter"/>
</dbReference>
<keyword evidence="2" id="KW-0808">Transferase</keyword>
<protein>
    <submittedName>
        <fullName evidence="2">Serine/threonine protein kinase</fullName>
    </submittedName>
</protein>
<name>A0A0G0Q6W3_9BACT</name>
<dbReference type="AlphaFoldDB" id="A0A0G0Q6W3"/>
<dbReference type="Pfam" id="PF00069">
    <property type="entry name" value="Pkinase"/>
    <property type="match status" value="1"/>
</dbReference>
<reference evidence="2 3" key="1">
    <citation type="journal article" date="2015" name="Nature">
        <title>rRNA introns, odd ribosomes, and small enigmatic genomes across a large radiation of phyla.</title>
        <authorList>
            <person name="Brown C.T."/>
            <person name="Hug L.A."/>
            <person name="Thomas B.C."/>
            <person name="Sharon I."/>
            <person name="Castelle C.J."/>
            <person name="Singh A."/>
            <person name="Wilkins M.J."/>
            <person name="Williams K.H."/>
            <person name="Banfield J.F."/>
        </authorList>
    </citation>
    <scope>NUCLEOTIDE SEQUENCE [LARGE SCALE GENOMIC DNA]</scope>
</reference>
<dbReference type="SMART" id="SM00220">
    <property type="entry name" value="S_TKc"/>
    <property type="match status" value="1"/>
</dbReference>
<sequence>MGIPDGLLGYYHTVESDRYCVEVSDDYVKTGGMAAVFKGKDKMMDRAIALKMILPGTKIYSDIEDDSEFKTFVREAKLLAQITDPNVVKVYDFCVAQTDVGPLPMIVMEWVEGKTLKQLGRLEEPFLSMIINKAGSVFDYLHELGVTHGDIKPSSIMLPEGEEYDVRVHEMKVVDVGLSPLAIGPAHKTYLAGSPGYVSPIVISGNAITFEDFKDNDIRCFASTVFTLITGYNMFVDDNSTDKADTGTVKKNPSYSMDLHINKLWKREFRHMADDPEMVKRYGGNAEKLDEVISQVYFDGGCSSCREFIDKVLPLLKKNN</sequence>
<dbReference type="PANTHER" id="PTHR24348">
    <property type="entry name" value="SERINE/THREONINE-PROTEIN KINASE UNC-51-RELATED"/>
    <property type="match status" value="1"/>
</dbReference>
<keyword evidence="2" id="KW-0418">Kinase</keyword>
<dbReference type="PROSITE" id="PS50011">
    <property type="entry name" value="PROTEIN_KINASE_DOM"/>
    <property type="match status" value="1"/>
</dbReference>